<dbReference type="PANTHER" id="PTHR48207:SF3">
    <property type="entry name" value="SUCCINATE--HYDROXYMETHYLGLUTARATE COA-TRANSFERASE"/>
    <property type="match status" value="1"/>
</dbReference>
<dbReference type="Proteomes" id="UP001336250">
    <property type="component" value="Unassembled WGS sequence"/>
</dbReference>
<dbReference type="Pfam" id="PF02515">
    <property type="entry name" value="CoA_transf_3"/>
    <property type="match status" value="1"/>
</dbReference>
<dbReference type="RefSeq" id="WP_332292338.1">
    <property type="nucleotide sequence ID" value="NZ_JAZIBG010000048.1"/>
</dbReference>
<keyword evidence="1" id="KW-0808">Transferase</keyword>
<evidence type="ECO:0000256" key="1">
    <source>
        <dbReference type="ARBA" id="ARBA00022679"/>
    </source>
</evidence>
<feature type="region of interest" description="Disordered" evidence="2">
    <location>
        <begin position="43"/>
        <end position="71"/>
    </location>
</feature>
<comment type="caution">
    <text evidence="3">The sequence shown here is derived from an EMBL/GenBank/DDBJ whole genome shotgun (WGS) entry which is preliminary data.</text>
</comment>
<name>A0AAW9QMY5_9BURK</name>
<dbReference type="SUPFAM" id="SSF89796">
    <property type="entry name" value="CoA-transferase family III (CaiB/BaiF)"/>
    <property type="match status" value="1"/>
</dbReference>
<dbReference type="Gene3D" id="3.30.1540.10">
    <property type="entry name" value="formyl-coa transferase, domain 3"/>
    <property type="match status" value="1"/>
</dbReference>
<proteinExistence type="predicted"/>
<evidence type="ECO:0000313" key="4">
    <source>
        <dbReference type="Proteomes" id="UP001336250"/>
    </source>
</evidence>
<keyword evidence="4" id="KW-1185">Reference proteome</keyword>
<dbReference type="GO" id="GO:0008410">
    <property type="term" value="F:CoA-transferase activity"/>
    <property type="evidence" value="ECO:0007669"/>
    <property type="project" value="TreeGrafter"/>
</dbReference>
<evidence type="ECO:0000313" key="3">
    <source>
        <dbReference type="EMBL" id="MEF7616742.1"/>
    </source>
</evidence>
<dbReference type="InterPro" id="IPR003673">
    <property type="entry name" value="CoA-Trfase_fam_III"/>
</dbReference>
<dbReference type="AlphaFoldDB" id="A0AAW9QMY5"/>
<dbReference type="InterPro" id="IPR023606">
    <property type="entry name" value="CoA-Trfase_III_dom_1_sf"/>
</dbReference>
<dbReference type="PANTHER" id="PTHR48207">
    <property type="entry name" value="SUCCINATE--HYDROXYMETHYLGLUTARATE COA-TRANSFERASE"/>
    <property type="match status" value="1"/>
</dbReference>
<dbReference type="Gene3D" id="3.40.50.10540">
    <property type="entry name" value="Crotonobetainyl-coa:carnitine coa-transferase, domain 1"/>
    <property type="match status" value="1"/>
</dbReference>
<accession>A0AAW9QMY5</accession>
<dbReference type="InterPro" id="IPR044855">
    <property type="entry name" value="CoA-Trfase_III_dom3_sf"/>
</dbReference>
<dbReference type="EMBL" id="JAZIBG010000048">
    <property type="protein sequence ID" value="MEF7616742.1"/>
    <property type="molecule type" value="Genomic_DNA"/>
</dbReference>
<evidence type="ECO:0000256" key="2">
    <source>
        <dbReference type="SAM" id="MobiDB-lite"/>
    </source>
</evidence>
<organism evidence="3 4">
    <name type="scientific">Aquincola agrisoli</name>
    <dbReference type="NCBI Taxonomy" id="3119538"/>
    <lineage>
        <taxon>Bacteria</taxon>
        <taxon>Pseudomonadati</taxon>
        <taxon>Pseudomonadota</taxon>
        <taxon>Betaproteobacteria</taxon>
        <taxon>Burkholderiales</taxon>
        <taxon>Sphaerotilaceae</taxon>
        <taxon>Aquincola</taxon>
    </lineage>
</organism>
<gene>
    <name evidence="3" type="ORF">V4F39_22700</name>
</gene>
<reference evidence="3 4" key="1">
    <citation type="submission" date="2024-02" db="EMBL/GenBank/DDBJ databases">
        <title>Genome sequence of Aquincola sp. MAHUQ-54.</title>
        <authorList>
            <person name="Huq M.A."/>
        </authorList>
    </citation>
    <scope>NUCLEOTIDE SEQUENCE [LARGE SCALE GENOMIC DNA]</scope>
    <source>
        <strain evidence="3 4">MAHUQ-54</strain>
    </source>
</reference>
<protein>
    <submittedName>
        <fullName evidence="3">CaiB/BaiF CoA-transferase family protein</fullName>
    </submittedName>
</protein>
<sequence>MQQATAPGALAGVRVLDLSRVLAGPSVTQMLADFGADVIKVERPGVGDESRTQGSRPADRPGANTQDTSGFSAVNRNKRSIALDLASPQGQDIVRRLAAQCDIVVENFKTGDLKRYGLDYASLSAVNPGLVYCSITGFGQTGPYAHLPGYDLIFQAMSGLMAATGGPEDQPGGGPQRVGYPISDATAGLYATIGILAALHHRVANGGQGQHIDLALLDAQVAAMTLVPTNYLVAGQLPKRVGISSQMSCPYQAFDCEGGQIVVAVNNSKQFNGLCEVLGHPELADDPRFATNALRVANRSALLPTLEAAMRRLPVADARRRLSDAGVPCGPLNHIGQVFDDEQVRHRGLQQQVVHPVKGVTPIVANPLKFSATPVSYRLAPPLLGEHTAEVLHEMLGLDDAALARLAEAGVIGMAPA</sequence>
<dbReference type="InterPro" id="IPR050483">
    <property type="entry name" value="CoA-transferase_III_domain"/>
</dbReference>